<dbReference type="EMBL" id="JAAALK010000286">
    <property type="protein sequence ID" value="KAG8063790.1"/>
    <property type="molecule type" value="Genomic_DNA"/>
</dbReference>
<dbReference type="AlphaFoldDB" id="A0A8J5SN78"/>
<reference evidence="1" key="2">
    <citation type="submission" date="2021-02" db="EMBL/GenBank/DDBJ databases">
        <authorList>
            <person name="Kimball J.A."/>
            <person name="Haas M.W."/>
            <person name="Macchietto M."/>
            <person name="Kono T."/>
            <person name="Duquette J."/>
            <person name="Shao M."/>
        </authorList>
    </citation>
    <scope>NUCLEOTIDE SEQUENCE</scope>
    <source>
        <tissue evidence="1">Fresh leaf tissue</tissue>
    </source>
</reference>
<organism evidence="1 2">
    <name type="scientific">Zizania palustris</name>
    <name type="common">Northern wild rice</name>
    <dbReference type="NCBI Taxonomy" id="103762"/>
    <lineage>
        <taxon>Eukaryota</taxon>
        <taxon>Viridiplantae</taxon>
        <taxon>Streptophyta</taxon>
        <taxon>Embryophyta</taxon>
        <taxon>Tracheophyta</taxon>
        <taxon>Spermatophyta</taxon>
        <taxon>Magnoliopsida</taxon>
        <taxon>Liliopsida</taxon>
        <taxon>Poales</taxon>
        <taxon>Poaceae</taxon>
        <taxon>BOP clade</taxon>
        <taxon>Oryzoideae</taxon>
        <taxon>Oryzeae</taxon>
        <taxon>Zizaniinae</taxon>
        <taxon>Zizania</taxon>
    </lineage>
</organism>
<dbReference type="Proteomes" id="UP000729402">
    <property type="component" value="Unassembled WGS sequence"/>
</dbReference>
<evidence type="ECO:0000313" key="2">
    <source>
        <dbReference type="Proteomes" id="UP000729402"/>
    </source>
</evidence>
<accession>A0A8J5SN78</accession>
<proteinExistence type="predicted"/>
<evidence type="ECO:0000313" key="1">
    <source>
        <dbReference type="EMBL" id="KAG8063790.1"/>
    </source>
</evidence>
<sequence length="104" mass="11607">MHVMQLAPRPRARAGRHCGGRSRYAAFSARVFLWSLDASRAWHVRTGAVRGGVTARPMERTGRVEKIRCLDSRCSKRVNRPDEDAMARLACLCELTSALYSCTG</sequence>
<name>A0A8J5SN78_ZIZPA</name>
<comment type="caution">
    <text evidence="1">The sequence shown here is derived from an EMBL/GenBank/DDBJ whole genome shotgun (WGS) entry which is preliminary data.</text>
</comment>
<gene>
    <name evidence="1" type="ORF">GUJ93_ZPchr0003g17122</name>
</gene>
<protein>
    <submittedName>
        <fullName evidence="1">Uncharacterized protein</fullName>
    </submittedName>
</protein>
<reference evidence="1" key="1">
    <citation type="journal article" date="2021" name="bioRxiv">
        <title>Whole Genome Assembly and Annotation of Northern Wild Rice, Zizania palustris L., Supports a Whole Genome Duplication in the Zizania Genus.</title>
        <authorList>
            <person name="Haas M."/>
            <person name="Kono T."/>
            <person name="Macchietto M."/>
            <person name="Millas R."/>
            <person name="McGilp L."/>
            <person name="Shao M."/>
            <person name="Duquette J."/>
            <person name="Hirsch C.N."/>
            <person name="Kimball J."/>
        </authorList>
    </citation>
    <scope>NUCLEOTIDE SEQUENCE</scope>
    <source>
        <tissue evidence="1">Fresh leaf tissue</tissue>
    </source>
</reference>
<keyword evidence="2" id="KW-1185">Reference proteome</keyword>